<evidence type="ECO:0000313" key="5">
    <source>
        <dbReference type="Proteomes" id="UP000664521"/>
    </source>
</evidence>
<feature type="region of interest" description="Disordered" evidence="2">
    <location>
        <begin position="48"/>
        <end position="95"/>
    </location>
</feature>
<protein>
    <recommendedName>
        <fullName evidence="3">Up-regulated during septation protein 1 domain-containing protein</fullName>
    </recommendedName>
</protein>
<dbReference type="Proteomes" id="UP000664521">
    <property type="component" value="Unassembled WGS sequence"/>
</dbReference>
<evidence type="ECO:0000259" key="3">
    <source>
        <dbReference type="Pfam" id="PF15456"/>
    </source>
</evidence>
<dbReference type="EMBL" id="CAJPDS010000060">
    <property type="protein sequence ID" value="CAF9931739.1"/>
    <property type="molecule type" value="Genomic_DNA"/>
</dbReference>
<feature type="coiled-coil region" evidence="1">
    <location>
        <begin position="501"/>
        <end position="528"/>
    </location>
</feature>
<reference evidence="4" key="1">
    <citation type="submission" date="2021-03" db="EMBL/GenBank/DDBJ databases">
        <authorList>
            <person name="Tagirdzhanova G."/>
        </authorList>
    </citation>
    <scope>NUCLEOTIDE SEQUENCE</scope>
</reference>
<feature type="domain" description="Up-regulated during septation protein 1" evidence="3">
    <location>
        <begin position="422"/>
        <end position="539"/>
    </location>
</feature>
<dbReference type="OrthoDB" id="5429395at2759"/>
<evidence type="ECO:0000313" key="4">
    <source>
        <dbReference type="EMBL" id="CAF9931739.1"/>
    </source>
</evidence>
<feature type="compositionally biased region" description="Pro residues" evidence="2">
    <location>
        <begin position="208"/>
        <end position="217"/>
    </location>
</feature>
<keyword evidence="5" id="KW-1185">Reference proteome</keyword>
<gene>
    <name evidence="4" type="ORF">HETSPECPRED_008182</name>
</gene>
<evidence type="ECO:0000256" key="2">
    <source>
        <dbReference type="SAM" id="MobiDB-lite"/>
    </source>
</evidence>
<comment type="caution">
    <text evidence="4">The sequence shown here is derived from an EMBL/GenBank/DDBJ whole genome shotgun (WGS) entry which is preliminary data.</text>
</comment>
<feature type="compositionally biased region" description="Low complexity" evidence="2">
    <location>
        <begin position="320"/>
        <end position="331"/>
    </location>
</feature>
<organism evidence="4 5">
    <name type="scientific">Heterodermia speciosa</name>
    <dbReference type="NCBI Taxonomy" id="116794"/>
    <lineage>
        <taxon>Eukaryota</taxon>
        <taxon>Fungi</taxon>
        <taxon>Dikarya</taxon>
        <taxon>Ascomycota</taxon>
        <taxon>Pezizomycotina</taxon>
        <taxon>Lecanoromycetes</taxon>
        <taxon>OSLEUM clade</taxon>
        <taxon>Lecanoromycetidae</taxon>
        <taxon>Caliciales</taxon>
        <taxon>Physciaceae</taxon>
        <taxon>Heterodermia</taxon>
    </lineage>
</organism>
<keyword evidence="1" id="KW-0175">Coiled coil</keyword>
<feature type="compositionally biased region" description="Polar residues" evidence="2">
    <location>
        <begin position="295"/>
        <end position="319"/>
    </location>
</feature>
<evidence type="ECO:0000256" key="1">
    <source>
        <dbReference type="SAM" id="Coils"/>
    </source>
</evidence>
<sequence>MSLQQYELEKSHPKEPLMRVRTDGKLTFPAWPTLKSSSPRMNRAAATNIVARSEDPSPTTKAPSFGLRNMLPGSSWSAKKREAVQSRRKPSVSDVDLSPMTTLQEISLDSPTIPGHLPGRSLHPGIERSLSVPDHALHRLSEEINDRTPRASEFPILQEVAITAYSAQADVASNESEKRGTLLVPKDLKPLIIPKVAERLEEMAVPAELPPEVPPKSPRTESRASPRIQKGLHSANSSVSTLRSATSSSSSHSFKDNRSTRSLQTANRNEIPPSHLRGMENVVSTTTSSNRTHDTLSQQYSPENRTPMTPMSAWTRTGRSQSPSLSSAPLPRKQSRSPTKFNDEKAVPSSNMPASHQRGRSEPLFLEQDQPFFNKRRDTSSIHGLLWSIDNVPEYYSESFDLPSGLRAIDATTKLSEIEARSLKKQAIRHAERFEVLESKDVSMLSEELELLEERCEYLQSTHKSLRQGRRNLHSRMITYLRSPRMANFSRESILKQEEALAELDTSIDEWLAKLETAEERRTTVRQKLLQHVAAALTLETVGVTRPLQFEEATPPVSPEKAEDYFSTKRKDIQSIRIYADEGVAALLAEIEREIGFIAEPGKSI</sequence>
<dbReference type="Pfam" id="PF15456">
    <property type="entry name" value="Uds1"/>
    <property type="match status" value="1"/>
</dbReference>
<feature type="compositionally biased region" description="Low complexity" evidence="2">
    <location>
        <begin position="237"/>
        <end position="252"/>
    </location>
</feature>
<dbReference type="InterPro" id="IPR029191">
    <property type="entry name" value="Uds1"/>
</dbReference>
<dbReference type="AlphaFoldDB" id="A0A8H3FYX4"/>
<feature type="region of interest" description="Disordered" evidence="2">
    <location>
        <begin position="1"/>
        <end position="21"/>
    </location>
</feature>
<name>A0A8H3FYX4_9LECA</name>
<accession>A0A8H3FYX4</accession>
<feature type="compositionally biased region" description="Basic and acidic residues" evidence="2">
    <location>
        <begin position="7"/>
        <end position="21"/>
    </location>
</feature>
<proteinExistence type="predicted"/>
<feature type="region of interest" description="Disordered" evidence="2">
    <location>
        <begin position="207"/>
        <end position="362"/>
    </location>
</feature>